<dbReference type="AlphaFoldDB" id="A0A9W6M8M2"/>
<feature type="domain" description="DUF58" evidence="3">
    <location>
        <begin position="209"/>
        <end position="326"/>
    </location>
</feature>
<reference evidence="4" key="2">
    <citation type="submission" date="2023-01" db="EMBL/GenBank/DDBJ databases">
        <authorList>
            <person name="Sun Q."/>
            <person name="Evtushenko L."/>
        </authorList>
    </citation>
    <scope>NUCLEOTIDE SEQUENCE</scope>
    <source>
        <strain evidence="4">VKM Ac-1958</strain>
    </source>
</reference>
<keyword evidence="5" id="KW-1185">Reference proteome</keyword>
<dbReference type="Pfam" id="PF01882">
    <property type="entry name" value="DUF58"/>
    <property type="match status" value="1"/>
</dbReference>
<proteinExistence type="predicted"/>
<evidence type="ECO:0000259" key="3">
    <source>
        <dbReference type="Pfam" id="PF01882"/>
    </source>
</evidence>
<dbReference type="InterPro" id="IPR002881">
    <property type="entry name" value="DUF58"/>
</dbReference>
<keyword evidence="2" id="KW-1133">Transmembrane helix</keyword>
<keyword evidence="2" id="KW-0812">Transmembrane</keyword>
<dbReference type="PANTHER" id="PTHR34351:SF1">
    <property type="entry name" value="SLR1927 PROTEIN"/>
    <property type="match status" value="1"/>
</dbReference>
<sequence>MKRRPLTGRGLAALLSGGVCLIAANILGTPLFLYLGLLLILLVVIAAIAVRAPRRTGGVRRTVTSDLLTVGEDSRVIVRFAFRSLLGVPNGTWSDALPDAVAGEAEGLFPPRLLSGLPAPLSGNEPLTFSYPIRGVRRGVWAIGPLSLSTTDPFGLVRRMQDFGETHPVTVVPAVLTLPSSAAQSGVASGSAQHSSNRVGQGADNLSPRRYVPGDSMRRIHWRATAHRGTLMVRQEEQESHPDAIVVLDRTGAHWRSGADFENAVSACASIAIHLAQHGYSVDVMEPGGVLLGELRGGEDDRDGLLVTLASVHPRGTDVHVPLHAATSGHLLGPLVVLTGTITAAEASQWAHGGAVLPVLMMTSVDDDSARAAAAHGWRVVPLGDDIAGSWADATSAAPPAALSPAEARRVR</sequence>
<evidence type="ECO:0000313" key="4">
    <source>
        <dbReference type="EMBL" id="GLK01673.1"/>
    </source>
</evidence>
<feature type="transmembrane region" description="Helical" evidence="2">
    <location>
        <begin position="32"/>
        <end position="52"/>
    </location>
</feature>
<dbReference type="RefSeq" id="WP_204939299.1">
    <property type="nucleotide sequence ID" value="NZ_BAAAUM010000001.1"/>
</dbReference>
<feature type="transmembrane region" description="Helical" evidence="2">
    <location>
        <begin position="7"/>
        <end position="26"/>
    </location>
</feature>
<accession>A0A9W6M8M2</accession>
<name>A0A9W6M8M2_9MICO</name>
<feature type="region of interest" description="Disordered" evidence="1">
    <location>
        <begin position="186"/>
        <end position="210"/>
    </location>
</feature>
<dbReference type="PANTHER" id="PTHR34351">
    <property type="entry name" value="SLR1927 PROTEIN-RELATED"/>
    <property type="match status" value="1"/>
</dbReference>
<evidence type="ECO:0000313" key="5">
    <source>
        <dbReference type="Proteomes" id="UP001142325"/>
    </source>
</evidence>
<organism evidence="4 5">
    <name type="scientific">Microbacterium keratanolyticum</name>
    <dbReference type="NCBI Taxonomy" id="67574"/>
    <lineage>
        <taxon>Bacteria</taxon>
        <taxon>Bacillati</taxon>
        <taxon>Actinomycetota</taxon>
        <taxon>Actinomycetes</taxon>
        <taxon>Micrococcales</taxon>
        <taxon>Microbacteriaceae</taxon>
        <taxon>Microbacterium</taxon>
    </lineage>
</organism>
<reference evidence="4" key="1">
    <citation type="journal article" date="2014" name="Int. J. Syst. Evol. Microbiol.">
        <title>Complete genome sequence of Corynebacterium casei LMG S-19264T (=DSM 44701T), isolated from a smear-ripened cheese.</title>
        <authorList>
            <consortium name="US DOE Joint Genome Institute (JGI-PGF)"/>
            <person name="Walter F."/>
            <person name="Albersmeier A."/>
            <person name="Kalinowski J."/>
            <person name="Ruckert C."/>
        </authorList>
    </citation>
    <scope>NUCLEOTIDE SEQUENCE</scope>
    <source>
        <strain evidence="4">VKM Ac-1958</strain>
    </source>
</reference>
<comment type="caution">
    <text evidence="4">The sequence shown here is derived from an EMBL/GenBank/DDBJ whole genome shotgun (WGS) entry which is preliminary data.</text>
</comment>
<evidence type="ECO:0000256" key="1">
    <source>
        <dbReference type="SAM" id="MobiDB-lite"/>
    </source>
</evidence>
<evidence type="ECO:0000256" key="2">
    <source>
        <dbReference type="SAM" id="Phobius"/>
    </source>
</evidence>
<keyword evidence="2" id="KW-0472">Membrane</keyword>
<feature type="compositionally biased region" description="Low complexity" evidence="1">
    <location>
        <begin position="186"/>
        <end position="196"/>
    </location>
</feature>
<dbReference type="Proteomes" id="UP001142325">
    <property type="component" value="Unassembled WGS sequence"/>
</dbReference>
<protein>
    <recommendedName>
        <fullName evidence="3">DUF58 domain-containing protein</fullName>
    </recommendedName>
</protein>
<gene>
    <name evidence="4" type="ORF">GCM10017596_13880</name>
</gene>
<dbReference type="EMBL" id="BSET01000001">
    <property type="protein sequence ID" value="GLK01673.1"/>
    <property type="molecule type" value="Genomic_DNA"/>
</dbReference>